<proteinExistence type="predicted"/>
<dbReference type="InterPro" id="IPR043129">
    <property type="entry name" value="ATPase_NBD"/>
</dbReference>
<dbReference type="Gene3D" id="3.30.420.40">
    <property type="match status" value="2"/>
</dbReference>
<dbReference type="PROSITE" id="PS01125">
    <property type="entry name" value="ROK"/>
    <property type="match status" value="1"/>
</dbReference>
<name>A0A382ERZ7_9ZZZZ</name>
<dbReference type="InterPro" id="IPR000600">
    <property type="entry name" value="ROK"/>
</dbReference>
<dbReference type="InterPro" id="IPR049874">
    <property type="entry name" value="ROK_cs"/>
</dbReference>
<dbReference type="AlphaFoldDB" id="A0A382ERZ7"/>
<reference evidence="1" key="1">
    <citation type="submission" date="2018-05" db="EMBL/GenBank/DDBJ databases">
        <authorList>
            <person name="Lanie J.A."/>
            <person name="Ng W.-L."/>
            <person name="Kazmierczak K.M."/>
            <person name="Andrzejewski T.M."/>
            <person name="Davidsen T.M."/>
            <person name="Wayne K.J."/>
            <person name="Tettelin H."/>
            <person name="Glass J.I."/>
            <person name="Rusch D."/>
            <person name="Podicherti R."/>
            <person name="Tsui H.-C.T."/>
            <person name="Winkler M.E."/>
        </authorList>
    </citation>
    <scope>NUCLEOTIDE SEQUENCE</scope>
</reference>
<dbReference type="PANTHER" id="PTHR18964:SF149">
    <property type="entry name" value="BIFUNCTIONAL UDP-N-ACETYLGLUCOSAMINE 2-EPIMERASE_N-ACETYLMANNOSAMINE KINASE"/>
    <property type="match status" value="1"/>
</dbReference>
<sequence length="291" mass="31373">MFKEQIPTFGHEPADSLVNRLAEKVDFFSEDHPEIELEGIGVGAPNGNHYNGVIQDPPNLSWGHVDMVSLLREKFNCDVSLTNDANAAALGEKYFGIAKDMNDFIMITLGTGLGSGIFSGGNIIYGHDSLAGEIGHLSIDHNGRNCSCGLKGCLEMYASAKGIKETVIELLKVNPGNDFLSSLELDFVDGKMFDRAVDDGVESAISVYEFTAEKLAYGLAQAAMILSPEAFIFYGGFSLAGDRLFNPTRKVFESYLMENLKGKISILQSGLPLGQAGILGASSLIWSSDLK</sequence>
<dbReference type="SUPFAM" id="SSF53067">
    <property type="entry name" value="Actin-like ATPase domain"/>
    <property type="match status" value="1"/>
</dbReference>
<evidence type="ECO:0008006" key="2">
    <source>
        <dbReference type="Google" id="ProtNLM"/>
    </source>
</evidence>
<dbReference type="Pfam" id="PF00480">
    <property type="entry name" value="ROK"/>
    <property type="match status" value="1"/>
</dbReference>
<accession>A0A382ERZ7</accession>
<gene>
    <name evidence="1" type="ORF">METZ01_LOCUS206302</name>
</gene>
<dbReference type="EMBL" id="UINC01046001">
    <property type="protein sequence ID" value="SVB53448.1"/>
    <property type="molecule type" value="Genomic_DNA"/>
</dbReference>
<organism evidence="1">
    <name type="scientific">marine metagenome</name>
    <dbReference type="NCBI Taxonomy" id="408172"/>
    <lineage>
        <taxon>unclassified sequences</taxon>
        <taxon>metagenomes</taxon>
        <taxon>ecological metagenomes</taxon>
    </lineage>
</organism>
<protein>
    <recommendedName>
        <fullName evidence="2">Glucokinase</fullName>
    </recommendedName>
</protein>
<evidence type="ECO:0000313" key="1">
    <source>
        <dbReference type="EMBL" id="SVB53448.1"/>
    </source>
</evidence>
<dbReference type="PANTHER" id="PTHR18964">
    <property type="entry name" value="ROK (REPRESSOR, ORF, KINASE) FAMILY"/>
    <property type="match status" value="1"/>
</dbReference>